<comment type="caution">
    <text evidence="1">The sequence shown here is derived from an EMBL/GenBank/DDBJ whole genome shotgun (WGS) entry which is preliminary data.</text>
</comment>
<name>A0ABQ0J6B0_9VIBR</name>
<protein>
    <recommendedName>
        <fullName evidence="3">Glycosyltransferase</fullName>
    </recommendedName>
</protein>
<proteinExistence type="predicted"/>
<gene>
    <name evidence="1" type="ORF">JCM19239_3984</name>
</gene>
<dbReference type="PROSITE" id="PS51257">
    <property type="entry name" value="PROKAR_LIPOPROTEIN"/>
    <property type="match status" value="1"/>
</dbReference>
<dbReference type="Proteomes" id="UP000029223">
    <property type="component" value="Unassembled WGS sequence"/>
</dbReference>
<sequence length="287" mass="33343">MTNTTTKLSQSCALIIQSCDAYEDVWEMFFSALADHWKNCDLEIILNTESKTMSFDGLNINKRNYCDGYQPASWGDRLLRVLSQVDKEYVVTLFDDFVLEDKVNEDRLLECLEMMESNQAIGVFYFLYNHSETHKAFGDYRKLGKTADYKVNSCPALWRKSVLEEVTGKIDSPWAWEFFGSARAYNDKYEYYCVEPNSEDTFVYQYQLGGAIRRGKWLRKVIEPAIEKYDLSLDPTIRGYASESLSEGKYSLRWKIDFITLGFRMVGLKALIPLFRGVVSKLKRTLQ</sequence>
<organism evidence="1 2">
    <name type="scientific">Vibrio variabilis</name>
    <dbReference type="NCBI Taxonomy" id="990271"/>
    <lineage>
        <taxon>Bacteria</taxon>
        <taxon>Pseudomonadati</taxon>
        <taxon>Pseudomonadota</taxon>
        <taxon>Gammaproteobacteria</taxon>
        <taxon>Vibrionales</taxon>
        <taxon>Vibrionaceae</taxon>
        <taxon>Vibrio</taxon>
    </lineage>
</organism>
<evidence type="ECO:0000313" key="2">
    <source>
        <dbReference type="Proteomes" id="UP000029223"/>
    </source>
</evidence>
<dbReference type="InterPro" id="IPR029044">
    <property type="entry name" value="Nucleotide-diphossugar_trans"/>
</dbReference>
<reference evidence="2" key="1">
    <citation type="submission" date="2014-09" db="EMBL/GenBank/DDBJ databases">
        <title>Vibrio variabilis JCM 19239. (C206) whole genome shotgun sequence.</title>
        <authorList>
            <person name="Sawabe T."/>
            <person name="Meirelles P."/>
            <person name="Nakanishi M."/>
            <person name="Sayaka M."/>
            <person name="Hattori M."/>
            <person name="Ohkuma M."/>
        </authorList>
    </citation>
    <scope>NUCLEOTIDE SEQUENCE [LARGE SCALE GENOMIC DNA]</scope>
    <source>
        <strain evidence="2">JCM 19239</strain>
    </source>
</reference>
<accession>A0ABQ0J6B0</accession>
<dbReference type="EMBL" id="BBMS01000003">
    <property type="protein sequence ID" value="GAL24281.1"/>
    <property type="molecule type" value="Genomic_DNA"/>
</dbReference>
<keyword evidence="2" id="KW-1185">Reference proteome</keyword>
<dbReference type="Gene3D" id="3.90.550.10">
    <property type="entry name" value="Spore Coat Polysaccharide Biosynthesis Protein SpsA, Chain A"/>
    <property type="match status" value="1"/>
</dbReference>
<evidence type="ECO:0000313" key="1">
    <source>
        <dbReference type="EMBL" id="GAL24281.1"/>
    </source>
</evidence>
<evidence type="ECO:0008006" key="3">
    <source>
        <dbReference type="Google" id="ProtNLM"/>
    </source>
</evidence>